<dbReference type="GO" id="GO:0046983">
    <property type="term" value="F:protein dimerization activity"/>
    <property type="evidence" value="ECO:0007669"/>
    <property type="project" value="InterPro"/>
</dbReference>
<dbReference type="RefSeq" id="WP_004092425.1">
    <property type="nucleotide sequence ID" value="NZ_AFGF01000017.1"/>
</dbReference>
<dbReference type="OrthoDB" id="2972613at2"/>
<keyword evidence="2" id="KW-1185">Reference proteome</keyword>
<dbReference type="GO" id="GO:0043937">
    <property type="term" value="P:regulation of sporulation"/>
    <property type="evidence" value="ECO:0007669"/>
    <property type="project" value="InterPro"/>
</dbReference>
<dbReference type="STRING" id="1009370.ALO_02371"/>
<evidence type="ECO:0000313" key="1">
    <source>
        <dbReference type="EMBL" id="EGO65422.1"/>
    </source>
</evidence>
<organism evidence="1 2">
    <name type="scientific">Acetonema longum DSM 6540</name>
    <dbReference type="NCBI Taxonomy" id="1009370"/>
    <lineage>
        <taxon>Bacteria</taxon>
        <taxon>Bacillati</taxon>
        <taxon>Bacillota</taxon>
        <taxon>Negativicutes</taxon>
        <taxon>Acetonemataceae</taxon>
        <taxon>Acetonema</taxon>
    </lineage>
</organism>
<dbReference type="AlphaFoldDB" id="F7NEL1"/>
<dbReference type="Proteomes" id="UP000003240">
    <property type="component" value="Unassembled WGS sequence"/>
</dbReference>
<reference evidence="1 2" key="1">
    <citation type="journal article" date="2011" name="EMBO J.">
        <title>Structural diversity of bacterial flagellar motors.</title>
        <authorList>
            <person name="Chen S."/>
            <person name="Beeby M."/>
            <person name="Murphy G.E."/>
            <person name="Leadbetter J.R."/>
            <person name="Hendrixson D.R."/>
            <person name="Briegel A."/>
            <person name="Li Z."/>
            <person name="Shi J."/>
            <person name="Tocheva E.I."/>
            <person name="Muller A."/>
            <person name="Dobro M.J."/>
            <person name="Jensen G.J."/>
        </authorList>
    </citation>
    <scope>NUCLEOTIDE SEQUENCE [LARGE SCALE GENOMIC DNA]</scope>
    <source>
        <strain evidence="1 2">DSM 6540</strain>
    </source>
</reference>
<sequence length="63" mass="7320">MIVQIEELRSQLHAMIQERSLTDSDVLALSQELDIALNRYWELVNRRSLVQNLAYIRDHAAAV</sequence>
<dbReference type="InterPro" id="IPR018540">
    <property type="entry name" value="Spo0E-like"/>
</dbReference>
<dbReference type="Pfam" id="PF09388">
    <property type="entry name" value="SpoOE-like"/>
    <property type="match status" value="1"/>
</dbReference>
<name>F7NEL1_9FIRM</name>
<evidence type="ECO:0000313" key="2">
    <source>
        <dbReference type="Proteomes" id="UP000003240"/>
    </source>
</evidence>
<dbReference type="SUPFAM" id="SSF140500">
    <property type="entry name" value="BAS1536-like"/>
    <property type="match status" value="1"/>
</dbReference>
<gene>
    <name evidence="1" type="ORF">ALO_02371</name>
</gene>
<proteinExistence type="predicted"/>
<dbReference type="EMBL" id="AFGF01000017">
    <property type="protein sequence ID" value="EGO65422.1"/>
    <property type="molecule type" value="Genomic_DNA"/>
</dbReference>
<comment type="caution">
    <text evidence="1">The sequence shown here is derived from an EMBL/GenBank/DDBJ whole genome shotgun (WGS) entry which is preliminary data.</text>
</comment>
<accession>F7NEL1</accession>
<dbReference type="InterPro" id="IPR037208">
    <property type="entry name" value="Spo0E-like_sf"/>
</dbReference>
<dbReference type="InterPro" id="IPR036638">
    <property type="entry name" value="HLH_DNA-bd_sf"/>
</dbReference>
<protein>
    <recommendedName>
        <fullName evidence="3">Spo0E like sporulation regulatory protein</fullName>
    </recommendedName>
</protein>
<evidence type="ECO:0008006" key="3">
    <source>
        <dbReference type="Google" id="ProtNLM"/>
    </source>
</evidence>
<dbReference type="Gene3D" id="4.10.280.10">
    <property type="entry name" value="Helix-loop-helix DNA-binding domain"/>
    <property type="match status" value="1"/>
</dbReference>